<dbReference type="SMART" id="SM00388">
    <property type="entry name" value="HisKA"/>
    <property type="match status" value="1"/>
</dbReference>
<dbReference type="InterPro" id="IPR003594">
    <property type="entry name" value="HATPase_dom"/>
</dbReference>
<dbReference type="GO" id="GO:0004721">
    <property type="term" value="F:phosphoprotein phosphatase activity"/>
    <property type="evidence" value="ECO:0007669"/>
    <property type="project" value="TreeGrafter"/>
</dbReference>
<dbReference type="eggNOG" id="COG5002">
    <property type="taxonomic scope" value="Bacteria"/>
</dbReference>
<name>A0A0A1W849_9SPHN</name>
<feature type="domain" description="Histidine kinase" evidence="8">
    <location>
        <begin position="181"/>
        <end position="399"/>
    </location>
</feature>
<protein>
    <recommendedName>
        <fullName evidence="2">histidine kinase</fullName>
        <ecNumber evidence="2">2.7.13.3</ecNumber>
    </recommendedName>
</protein>
<keyword evidence="3" id="KW-0597">Phosphoprotein</keyword>
<proteinExistence type="predicted"/>
<keyword evidence="6" id="KW-0902">Two-component regulatory system</keyword>
<dbReference type="InterPro" id="IPR005467">
    <property type="entry name" value="His_kinase_dom"/>
</dbReference>
<dbReference type="InterPro" id="IPR050351">
    <property type="entry name" value="BphY/WalK/GraS-like"/>
</dbReference>
<accession>A0A0A1W849</accession>
<evidence type="ECO:0000256" key="5">
    <source>
        <dbReference type="ARBA" id="ARBA00022777"/>
    </source>
</evidence>
<dbReference type="PROSITE" id="PS50109">
    <property type="entry name" value="HIS_KIN"/>
    <property type="match status" value="1"/>
</dbReference>
<evidence type="ECO:0000256" key="7">
    <source>
        <dbReference type="ARBA" id="ARBA00023136"/>
    </source>
</evidence>
<evidence type="ECO:0000313" key="10">
    <source>
        <dbReference type="Proteomes" id="UP000032305"/>
    </source>
</evidence>
<organism evidence="9 10">
    <name type="scientific">Sphingomonas parapaucimobilis NBRC 15100</name>
    <dbReference type="NCBI Taxonomy" id="1219049"/>
    <lineage>
        <taxon>Bacteria</taxon>
        <taxon>Pseudomonadati</taxon>
        <taxon>Pseudomonadota</taxon>
        <taxon>Alphaproteobacteria</taxon>
        <taxon>Sphingomonadales</taxon>
        <taxon>Sphingomonadaceae</taxon>
        <taxon>Sphingomonas</taxon>
    </lineage>
</organism>
<dbReference type="Proteomes" id="UP000032305">
    <property type="component" value="Unassembled WGS sequence"/>
</dbReference>
<dbReference type="InterPro" id="IPR036890">
    <property type="entry name" value="HATPase_C_sf"/>
</dbReference>
<dbReference type="InterPro" id="IPR004358">
    <property type="entry name" value="Sig_transdc_His_kin-like_C"/>
</dbReference>
<dbReference type="EMBL" id="BBPI01000068">
    <property type="protein sequence ID" value="GAM01640.1"/>
    <property type="molecule type" value="Genomic_DNA"/>
</dbReference>
<dbReference type="Gene3D" id="1.10.287.130">
    <property type="match status" value="1"/>
</dbReference>
<evidence type="ECO:0000256" key="3">
    <source>
        <dbReference type="ARBA" id="ARBA00022553"/>
    </source>
</evidence>
<dbReference type="PANTHER" id="PTHR45453">
    <property type="entry name" value="PHOSPHATE REGULON SENSOR PROTEIN PHOR"/>
    <property type="match status" value="1"/>
</dbReference>
<dbReference type="AlphaFoldDB" id="A0A0A1W849"/>
<keyword evidence="7" id="KW-0472">Membrane</keyword>
<sequence length="414" mass="44537">MGFGIRTLWAIVVVVVAAAVVFLTAGPAPAIIALVGGIAAALVASEGVPTEAGDDVTAEEGHDGLSPLLEEALDAIIEPVLLIEGGRVILANRSARGLLGTHIVGEDARIAIRHPAAADRLLTKEGATDPDHPISLVGLGSLEQRWEMRVADTTSGQRIVHLIDQTAHDAAERMRVDFVANASHELRTPLASILGFIETLGDEAGEDAEIRARFLKVMFDEARRMQRLVEDLISLSRIEADKYRLPAQPVDMAELVDQVWEEFLDSGSPRADDIACELADDLPPVAGDRAQLSQMLHNLIGNAMKYGKAETPVRVRLDRDGPMLRLSVADRGEGIAASHLPRLTERFYRVDSGRSRSIGGTGLGLAIVKHIVERHRGKLEIVSEVGVGTTVTVRLPALKPPEKNAFETAVTKVQ</sequence>
<gene>
    <name evidence="9" type="primary">phoR</name>
    <name evidence="9" type="ORF">SP5_068_00080</name>
</gene>
<dbReference type="CDD" id="cd00082">
    <property type="entry name" value="HisKA"/>
    <property type="match status" value="1"/>
</dbReference>
<dbReference type="PANTHER" id="PTHR45453:SF1">
    <property type="entry name" value="PHOSPHATE REGULON SENSOR PROTEIN PHOR"/>
    <property type="match status" value="1"/>
</dbReference>
<keyword evidence="10" id="KW-1185">Reference proteome</keyword>
<dbReference type="GO" id="GO:0005886">
    <property type="term" value="C:plasma membrane"/>
    <property type="evidence" value="ECO:0007669"/>
    <property type="project" value="TreeGrafter"/>
</dbReference>
<comment type="caution">
    <text evidence="9">The sequence shown here is derived from an EMBL/GenBank/DDBJ whole genome shotgun (WGS) entry which is preliminary data.</text>
</comment>
<dbReference type="GO" id="GO:0000155">
    <property type="term" value="F:phosphorelay sensor kinase activity"/>
    <property type="evidence" value="ECO:0007669"/>
    <property type="project" value="InterPro"/>
</dbReference>
<dbReference type="FunFam" id="1.10.287.130:FF:000001">
    <property type="entry name" value="Two-component sensor histidine kinase"/>
    <property type="match status" value="1"/>
</dbReference>
<keyword evidence="5" id="KW-0418">Kinase</keyword>
<dbReference type="SMART" id="SM00387">
    <property type="entry name" value="HATPase_c"/>
    <property type="match status" value="1"/>
</dbReference>
<evidence type="ECO:0000256" key="6">
    <source>
        <dbReference type="ARBA" id="ARBA00023012"/>
    </source>
</evidence>
<dbReference type="Pfam" id="PF02518">
    <property type="entry name" value="HATPase_c"/>
    <property type="match status" value="1"/>
</dbReference>
<dbReference type="InterPro" id="IPR036097">
    <property type="entry name" value="HisK_dim/P_sf"/>
</dbReference>
<comment type="catalytic activity">
    <reaction evidence="1">
        <text>ATP + protein L-histidine = ADP + protein N-phospho-L-histidine.</text>
        <dbReference type="EC" id="2.7.13.3"/>
    </reaction>
</comment>
<dbReference type="RefSeq" id="WP_052811515.1">
    <property type="nucleotide sequence ID" value="NZ_BBPI01000068.1"/>
</dbReference>
<dbReference type="SUPFAM" id="SSF55874">
    <property type="entry name" value="ATPase domain of HSP90 chaperone/DNA topoisomerase II/histidine kinase"/>
    <property type="match status" value="1"/>
</dbReference>
<dbReference type="Gene3D" id="3.30.565.10">
    <property type="entry name" value="Histidine kinase-like ATPase, C-terminal domain"/>
    <property type="match status" value="1"/>
</dbReference>
<evidence type="ECO:0000256" key="4">
    <source>
        <dbReference type="ARBA" id="ARBA00022679"/>
    </source>
</evidence>
<dbReference type="PRINTS" id="PR00344">
    <property type="entry name" value="BCTRLSENSOR"/>
</dbReference>
<evidence type="ECO:0000313" key="9">
    <source>
        <dbReference type="EMBL" id="GAM01640.1"/>
    </source>
</evidence>
<dbReference type="OrthoDB" id="9797304at2"/>
<reference evidence="9 10" key="1">
    <citation type="submission" date="2014-11" db="EMBL/GenBank/DDBJ databases">
        <title>Whole genome shotgun sequence of Sphingomonas parapaucimobilis NBRC 15100.</title>
        <authorList>
            <person name="Katano-Makiyama Y."/>
            <person name="Hosoyama A."/>
            <person name="Hashimoto M."/>
            <person name="Hosoyama Y."/>
            <person name="Noguchi M."/>
            <person name="Numata M."/>
            <person name="Tsuchikane K."/>
            <person name="Hirakata S."/>
            <person name="Uohara A."/>
            <person name="Shimodaira J."/>
            <person name="Ohji S."/>
            <person name="Ichikawa N."/>
            <person name="Kimura A."/>
            <person name="Yamazoe A."/>
            <person name="Fujita N."/>
        </authorList>
    </citation>
    <scope>NUCLEOTIDE SEQUENCE [LARGE SCALE GENOMIC DNA]</scope>
    <source>
        <strain evidence="9 10">NBRC 15100</strain>
    </source>
</reference>
<dbReference type="FunFam" id="3.30.565.10:FF:000006">
    <property type="entry name" value="Sensor histidine kinase WalK"/>
    <property type="match status" value="1"/>
</dbReference>
<dbReference type="GO" id="GO:0016036">
    <property type="term" value="P:cellular response to phosphate starvation"/>
    <property type="evidence" value="ECO:0007669"/>
    <property type="project" value="TreeGrafter"/>
</dbReference>
<dbReference type="InterPro" id="IPR003661">
    <property type="entry name" value="HisK_dim/P_dom"/>
</dbReference>
<evidence type="ECO:0000256" key="2">
    <source>
        <dbReference type="ARBA" id="ARBA00012438"/>
    </source>
</evidence>
<dbReference type="Pfam" id="PF00512">
    <property type="entry name" value="HisKA"/>
    <property type="match status" value="1"/>
</dbReference>
<evidence type="ECO:0000259" key="8">
    <source>
        <dbReference type="PROSITE" id="PS50109"/>
    </source>
</evidence>
<keyword evidence="4" id="KW-0808">Transferase</keyword>
<evidence type="ECO:0000256" key="1">
    <source>
        <dbReference type="ARBA" id="ARBA00000085"/>
    </source>
</evidence>
<dbReference type="EC" id="2.7.13.3" evidence="2"/>
<dbReference type="SUPFAM" id="SSF47384">
    <property type="entry name" value="Homodimeric domain of signal transducing histidine kinase"/>
    <property type="match status" value="1"/>
</dbReference>